<evidence type="ECO:0000256" key="3">
    <source>
        <dbReference type="ARBA" id="ARBA00011881"/>
    </source>
</evidence>
<keyword evidence="4 7" id="KW-0479">Metal-binding</keyword>
<keyword evidence="9" id="KW-1185">Reference proteome</keyword>
<dbReference type="SUPFAM" id="SSF56784">
    <property type="entry name" value="HAD-like"/>
    <property type="match status" value="1"/>
</dbReference>
<proteinExistence type="inferred from homology"/>
<dbReference type="PIRSF" id="PIRSF006118">
    <property type="entry name" value="KDO8-P_Ptase"/>
    <property type="match status" value="1"/>
</dbReference>
<dbReference type="GO" id="GO:0008781">
    <property type="term" value="F:N-acylneuraminate cytidylyltransferase activity"/>
    <property type="evidence" value="ECO:0007669"/>
    <property type="project" value="TreeGrafter"/>
</dbReference>
<name>A0A2G3E3M2_9FIRM</name>
<dbReference type="SFLD" id="SFLDS00003">
    <property type="entry name" value="Haloacid_Dehalogenase"/>
    <property type="match status" value="1"/>
</dbReference>
<dbReference type="RefSeq" id="WP_099385951.1">
    <property type="nucleotide sequence ID" value="NZ_JANSWH010000013.1"/>
</dbReference>
<feature type="binding site" evidence="7">
    <location>
        <position position="103"/>
    </location>
    <ligand>
        <name>Mg(2+)</name>
        <dbReference type="ChEBI" id="CHEBI:18420"/>
    </ligand>
</feature>
<comment type="similarity">
    <text evidence="2">Belongs to the KdsC family.</text>
</comment>
<dbReference type="NCBIfam" id="TIGR01670">
    <property type="entry name" value="KdsC-phosphatas"/>
    <property type="match status" value="1"/>
</dbReference>
<evidence type="ECO:0000256" key="5">
    <source>
        <dbReference type="ARBA" id="ARBA00022801"/>
    </source>
</evidence>
<evidence type="ECO:0000313" key="9">
    <source>
        <dbReference type="Proteomes" id="UP000224563"/>
    </source>
</evidence>
<protein>
    <submittedName>
        <fullName evidence="8">3-deoxy-D-manno-octulosonate 8-phosphate phosphatase</fullName>
        <ecNumber evidence="8">3.1.3.45</ecNumber>
    </submittedName>
</protein>
<dbReference type="PANTHER" id="PTHR21485">
    <property type="entry name" value="HAD SUPERFAMILY MEMBERS CMAS AND KDSC"/>
    <property type="match status" value="1"/>
</dbReference>
<evidence type="ECO:0000313" key="8">
    <source>
        <dbReference type="EMBL" id="PHU37887.1"/>
    </source>
</evidence>
<dbReference type="PANTHER" id="PTHR21485:SF3">
    <property type="entry name" value="N-ACYLNEURAMINATE CYTIDYLYLTRANSFERASE"/>
    <property type="match status" value="1"/>
</dbReference>
<dbReference type="FunFam" id="3.40.50.1000:FF:000029">
    <property type="entry name" value="3-deoxy-D-manno-octulosonate 8-phosphate phosphatase KdsC"/>
    <property type="match status" value="1"/>
</dbReference>
<accession>A0A2G3E3M2</accession>
<gene>
    <name evidence="8" type="ORF">CSX02_05645</name>
</gene>
<organism evidence="8 9">
    <name type="scientific">Agathobacter ruminis</name>
    <dbReference type="NCBI Taxonomy" id="1712665"/>
    <lineage>
        <taxon>Bacteria</taxon>
        <taxon>Bacillati</taxon>
        <taxon>Bacillota</taxon>
        <taxon>Clostridia</taxon>
        <taxon>Lachnospirales</taxon>
        <taxon>Lachnospiraceae</taxon>
        <taxon>Agathobacter</taxon>
    </lineage>
</organism>
<keyword evidence="6 7" id="KW-0460">Magnesium</keyword>
<evidence type="ECO:0000256" key="4">
    <source>
        <dbReference type="ARBA" id="ARBA00022723"/>
    </source>
</evidence>
<evidence type="ECO:0000256" key="2">
    <source>
        <dbReference type="ARBA" id="ARBA00005893"/>
    </source>
</evidence>
<dbReference type="SFLD" id="SFLDG01138">
    <property type="entry name" value="C1.6.2:_Deoxy-d-mannose-octulo"/>
    <property type="match status" value="1"/>
</dbReference>
<sequence>MKKIKTIFLDVDGTLTDGKVYYDASGNEMKAFHVHDGLILAKMAQMGYRFVVITGRKSEIVTRRMSELGITDVYQGIADKKEFIKEFLLQNAITEDCCGYIGDDLNDLEAMRMVAWAACPANACREVRDIAITASKEGGNGAVRELLEQLLEQNAVE</sequence>
<comment type="cofactor">
    <cofactor evidence="1 7">
        <name>Mg(2+)</name>
        <dbReference type="ChEBI" id="CHEBI:18420"/>
    </cofactor>
</comment>
<keyword evidence="5 8" id="KW-0378">Hydrolase</keyword>
<dbReference type="AlphaFoldDB" id="A0A2G3E3M2"/>
<dbReference type="InterPro" id="IPR023214">
    <property type="entry name" value="HAD_sf"/>
</dbReference>
<dbReference type="Proteomes" id="UP000224563">
    <property type="component" value="Unassembled WGS sequence"/>
</dbReference>
<dbReference type="EC" id="3.1.3.45" evidence="8"/>
<comment type="subunit">
    <text evidence="3">Homotetramer.</text>
</comment>
<dbReference type="InterPro" id="IPR050793">
    <property type="entry name" value="CMP-NeuNAc_synthase"/>
</dbReference>
<dbReference type="Gene3D" id="3.40.50.1000">
    <property type="entry name" value="HAD superfamily/HAD-like"/>
    <property type="match status" value="1"/>
</dbReference>
<dbReference type="InterPro" id="IPR036412">
    <property type="entry name" value="HAD-like_sf"/>
</dbReference>
<reference evidence="8 9" key="1">
    <citation type="submission" date="2017-10" db="EMBL/GenBank/DDBJ databases">
        <title>Resolving the taxonomy of Roseburia spp., Eubacterium rectale and Agathobacter spp. through phylogenomic analysis.</title>
        <authorList>
            <person name="Sheridan P.O."/>
            <person name="Walker A.W."/>
            <person name="Duncan S.H."/>
            <person name="Scott K.P."/>
            <person name="Toole P.W.O."/>
            <person name="Luis P."/>
            <person name="Flint H.J."/>
        </authorList>
    </citation>
    <scope>NUCLEOTIDE SEQUENCE [LARGE SCALE GENOMIC DNA]</scope>
    <source>
        <strain evidence="8 9">JK623</strain>
    </source>
</reference>
<reference evidence="8 9" key="2">
    <citation type="submission" date="2017-10" db="EMBL/GenBank/DDBJ databases">
        <authorList>
            <person name="Banno H."/>
            <person name="Chua N.-H."/>
        </authorList>
    </citation>
    <scope>NUCLEOTIDE SEQUENCE [LARGE SCALE GENOMIC DNA]</scope>
    <source>
        <strain evidence="8 9">JK623</strain>
    </source>
</reference>
<dbReference type="GO" id="GO:0019143">
    <property type="term" value="F:3-deoxy-manno-octulosonate-8-phosphatase activity"/>
    <property type="evidence" value="ECO:0007669"/>
    <property type="project" value="UniProtKB-EC"/>
</dbReference>
<comment type="caution">
    <text evidence="8">The sequence shown here is derived from an EMBL/GenBank/DDBJ whole genome shotgun (WGS) entry which is preliminary data.</text>
</comment>
<feature type="binding site" evidence="7">
    <location>
        <position position="10"/>
    </location>
    <ligand>
        <name>Mg(2+)</name>
        <dbReference type="ChEBI" id="CHEBI:18420"/>
    </ligand>
</feature>
<dbReference type="EMBL" id="PDYG01000025">
    <property type="protein sequence ID" value="PHU37887.1"/>
    <property type="molecule type" value="Genomic_DNA"/>
</dbReference>
<evidence type="ECO:0000256" key="7">
    <source>
        <dbReference type="PIRSR" id="PIRSR006118-2"/>
    </source>
</evidence>
<feature type="binding site" evidence="7">
    <location>
        <position position="12"/>
    </location>
    <ligand>
        <name>substrate</name>
    </ligand>
</feature>
<dbReference type="SFLD" id="SFLDG01136">
    <property type="entry name" value="C1.6:_Phosphoserine_Phosphatas"/>
    <property type="match status" value="1"/>
</dbReference>
<evidence type="ECO:0000256" key="1">
    <source>
        <dbReference type="ARBA" id="ARBA00001946"/>
    </source>
</evidence>
<dbReference type="GO" id="GO:0046872">
    <property type="term" value="F:metal ion binding"/>
    <property type="evidence" value="ECO:0007669"/>
    <property type="project" value="UniProtKB-KW"/>
</dbReference>
<dbReference type="InterPro" id="IPR006549">
    <property type="entry name" value="HAD-SF_hydro_IIIA"/>
</dbReference>
<evidence type="ECO:0000256" key="6">
    <source>
        <dbReference type="ARBA" id="ARBA00022842"/>
    </source>
</evidence>
<dbReference type="InterPro" id="IPR010023">
    <property type="entry name" value="KdsC_fam"/>
</dbReference>
<dbReference type="NCBIfam" id="TIGR01662">
    <property type="entry name" value="HAD-SF-IIIA"/>
    <property type="match status" value="1"/>
</dbReference>